<dbReference type="AlphaFoldDB" id="A0A2H0XY82"/>
<name>A0A2H0XY82_UNCSA</name>
<accession>A0A2H0XY82</accession>
<evidence type="ECO:0000313" key="2">
    <source>
        <dbReference type="Proteomes" id="UP000231343"/>
    </source>
</evidence>
<dbReference type="EMBL" id="PEYM01000067">
    <property type="protein sequence ID" value="PIS29942.1"/>
    <property type="molecule type" value="Genomic_DNA"/>
</dbReference>
<protein>
    <submittedName>
        <fullName evidence="1">Uncharacterized protein</fullName>
    </submittedName>
</protein>
<dbReference type="Proteomes" id="UP000231343">
    <property type="component" value="Unassembled WGS sequence"/>
</dbReference>
<reference evidence="1 2" key="1">
    <citation type="submission" date="2017-09" db="EMBL/GenBank/DDBJ databases">
        <title>Depth-based differentiation of microbial function through sediment-hosted aquifers and enrichment of novel symbionts in the deep terrestrial subsurface.</title>
        <authorList>
            <person name="Probst A.J."/>
            <person name="Ladd B."/>
            <person name="Jarett J.K."/>
            <person name="Geller-Mcgrath D.E."/>
            <person name="Sieber C.M."/>
            <person name="Emerson J.B."/>
            <person name="Anantharaman K."/>
            <person name="Thomas B.C."/>
            <person name="Malmstrom R."/>
            <person name="Stieglmeier M."/>
            <person name="Klingl A."/>
            <person name="Woyke T."/>
            <person name="Ryan C.M."/>
            <person name="Banfield J.F."/>
        </authorList>
    </citation>
    <scope>NUCLEOTIDE SEQUENCE [LARGE SCALE GENOMIC DNA]</scope>
    <source>
        <strain evidence="1">CG08_land_8_20_14_0_20_45_16</strain>
    </source>
</reference>
<comment type="caution">
    <text evidence="1">The sequence shown here is derived from an EMBL/GenBank/DDBJ whole genome shotgun (WGS) entry which is preliminary data.</text>
</comment>
<proteinExistence type="predicted"/>
<sequence>MMRVLKVEQSTMVIEINYDDVGILHYALYDYLVKVEARLKRKGMPKDKLEKLQALKDNLQSMVETINGLI</sequence>
<organism evidence="1 2">
    <name type="scientific">Candidatus Saganbacteria bacterium CG08_land_8_20_14_0_20_45_16</name>
    <dbReference type="NCBI Taxonomy" id="2014293"/>
    <lineage>
        <taxon>Bacteria</taxon>
        <taxon>Bacillati</taxon>
        <taxon>Saganbacteria</taxon>
    </lineage>
</organism>
<evidence type="ECO:0000313" key="1">
    <source>
        <dbReference type="EMBL" id="PIS29942.1"/>
    </source>
</evidence>
<gene>
    <name evidence="1" type="ORF">COT42_03960</name>
</gene>